<proteinExistence type="predicted"/>
<accession>A0A1G7DVH7</accession>
<dbReference type="Gene3D" id="3.90.1510.10">
    <property type="entry name" value="Glycerate kinase, domain 2"/>
    <property type="match status" value="1"/>
</dbReference>
<dbReference type="SUPFAM" id="SSF110738">
    <property type="entry name" value="Glycerate kinase I"/>
    <property type="match status" value="1"/>
</dbReference>
<reference evidence="1 2" key="1">
    <citation type="submission" date="2016-10" db="EMBL/GenBank/DDBJ databases">
        <authorList>
            <person name="de Groot N.N."/>
        </authorList>
    </citation>
    <scope>NUCLEOTIDE SEQUENCE [LARGE SCALE GENOMIC DNA]</scope>
    <source>
        <strain evidence="1 2">MON 2.2</strain>
    </source>
</reference>
<dbReference type="EMBL" id="LT629688">
    <property type="protein sequence ID" value="SDE55461.1"/>
    <property type="molecule type" value="Genomic_DNA"/>
</dbReference>
<gene>
    <name evidence="1" type="ORF">SAMN04489747_3728</name>
</gene>
<dbReference type="InterPro" id="IPR004381">
    <property type="entry name" value="Glycerate_kinase"/>
</dbReference>
<protein>
    <submittedName>
        <fullName evidence="1">Glycerate kinase</fullName>
    </submittedName>
</protein>
<dbReference type="InterPro" id="IPR036129">
    <property type="entry name" value="Glycerate_kinase_sf"/>
</dbReference>
<dbReference type="GO" id="GO:0031388">
    <property type="term" value="P:organic acid phosphorylation"/>
    <property type="evidence" value="ECO:0007669"/>
    <property type="project" value="InterPro"/>
</dbReference>
<dbReference type="Pfam" id="PF02595">
    <property type="entry name" value="Gly_kinase"/>
    <property type="match status" value="1"/>
</dbReference>
<evidence type="ECO:0000313" key="2">
    <source>
        <dbReference type="Proteomes" id="UP000198546"/>
    </source>
</evidence>
<keyword evidence="2" id="KW-1185">Reference proteome</keyword>
<dbReference type="PANTHER" id="PTHR21599:SF0">
    <property type="entry name" value="GLYCERATE KINASE"/>
    <property type="match status" value="1"/>
</dbReference>
<keyword evidence="1" id="KW-0418">Kinase</keyword>
<name>A0A1G7DVH7_9ACTN</name>
<dbReference type="RefSeq" id="WP_157677212.1">
    <property type="nucleotide sequence ID" value="NZ_LT629688.1"/>
</dbReference>
<dbReference type="GO" id="GO:0008887">
    <property type="term" value="F:glycerate kinase activity"/>
    <property type="evidence" value="ECO:0007669"/>
    <property type="project" value="InterPro"/>
</dbReference>
<dbReference type="AlphaFoldDB" id="A0A1G7DVH7"/>
<dbReference type="Proteomes" id="UP000198546">
    <property type="component" value="Chromosome i"/>
</dbReference>
<dbReference type="InterPro" id="IPR018193">
    <property type="entry name" value="Glyc_kinase_flavodox-like_fold"/>
</dbReference>
<organism evidence="1 2">
    <name type="scientific">Auraticoccus monumenti</name>
    <dbReference type="NCBI Taxonomy" id="675864"/>
    <lineage>
        <taxon>Bacteria</taxon>
        <taxon>Bacillati</taxon>
        <taxon>Actinomycetota</taxon>
        <taxon>Actinomycetes</taxon>
        <taxon>Propionibacteriales</taxon>
        <taxon>Propionibacteriaceae</taxon>
        <taxon>Auraticoccus</taxon>
    </lineage>
</organism>
<dbReference type="OrthoDB" id="9774290at2"/>
<keyword evidence="1" id="KW-0808">Transferase</keyword>
<dbReference type="STRING" id="675864.SAMN04489747_3728"/>
<sequence>MRVLVASAGVAGIAAAEAGGAVARGWLRAAPGSELVVVPLAAGGPDLVAAAAYLWRADVALLADDDAVLVTARAGGGVVVAPETPPGPPPALEDRPGSHLLGRALAAVLADRPAPRSVVLDLTSVWSHDAGRGLLDELGGLGAARERLAGTRLVAVVAPGETTTALLGLRGTTALRGHATATTPDQALLVELDAELERFAREQAPEVVGVRGAGAAGGCGFAVLALGGSLVTGTDWLAEEAHLQQTVAAADVVVTTCTGFDFAHRGGPEVQAVAGWAAATSRPCVVLAGSVQIGARETRLMGVESAHALGPVPLVGQEPVVDPDGLEALALRVGRSWAVGSSAGR</sequence>
<evidence type="ECO:0000313" key="1">
    <source>
        <dbReference type="EMBL" id="SDE55461.1"/>
    </source>
</evidence>
<dbReference type="PANTHER" id="PTHR21599">
    <property type="entry name" value="GLYCERATE KINASE"/>
    <property type="match status" value="1"/>
</dbReference>